<proteinExistence type="predicted"/>
<keyword evidence="2" id="KW-1185">Reference proteome</keyword>
<organism evidence="1 2">
    <name type="scientific">Synergistes jonesii</name>
    <dbReference type="NCBI Taxonomy" id="2754"/>
    <lineage>
        <taxon>Bacteria</taxon>
        <taxon>Thermotogati</taxon>
        <taxon>Synergistota</taxon>
        <taxon>Synergistia</taxon>
        <taxon>Synergistales</taxon>
        <taxon>Synergistaceae</taxon>
        <taxon>Synergistes</taxon>
    </lineage>
</organism>
<evidence type="ECO:0000313" key="2">
    <source>
        <dbReference type="Proteomes" id="UP000027665"/>
    </source>
</evidence>
<dbReference type="GeneID" id="90984059"/>
<dbReference type="AlphaFoldDB" id="A0A073IQL4"/>
<dbReference type="EMBL" id="JMKI01000037">
    <property type="protein sequence ID" value="KEJ91781.1"/>
    <property type="molecule type" value="Genomic_DNA"/>
</dbReference>
<name>A0A073IQL4_9BACT</name>
<sequence>MGDRPEGFLPMKTALNCGDKAILSPVYLFGANVMLRGIFFGLKLTPVTVAVDAASGRASLLEKAPEILPLLELPPECRRLEAKLSRAVAEALAEEAAVPDNARGWRRGITSAKILFRPGDCGFVWRVYILRGNSLIDGFSGEAADASGVVDLLLGQRQNEAGTAEF</sequence>
<accession>A0A073IQL4</accession>
<gene>
    <name evidence="1" type="ORF">EH55_07355</name>
</gene>
<dbReference type="Proteomes" id="UP000027665">
    <property type="component" value="Unassembled WGS sequence"/>
</dbReference>
<protein>
    <submittedName>
        <fullName evidence="1">Uncharacterized protein</fullName>
    </submittedName>
</protein>
<dbReference type="OrthoDB" id="6062at2"/>
<evidence type="ECO:0000313" key="1">
    <source>
        <dbReference type="EMBL" id="KEJ91781.1"/>
    </source>
</evidence>
<comment type="caution">
    <text evidence="1">The sequence shown here is derived from an EMBL/GenBank/DDBJ whole genome shotgun (WGS) entry which is preliminary data.</text>
</comment>
<reference evidence="1 2" key="1">
    <citation type="submission" date="2014-04" db="EMBL/GenBank/DDBJ databases">
        <title>Draft Genome Sequence of Synergistes jonesii.</title>
        <authorList>
            <person name="Coil D.A."/>
            <person name="Eisen J.A."/>
            <person name="Holland-Moritz H.E."/>
        </authorList>
    </citation>
    <scope>NUCLEOTIDE SEQUENCE [LARGE SCALE GENOMIC DNA]</scope>
    <source>
        <strain evidence="1 2">78-1</strain>
    </source>
</reference>
<dbReference type="RefSeq" id="WP_037977122.1">
    <property type="nucleotide sequence ID" value="NZ_JMKI01000037.1"/>
</dbReference>